<organism evidence="1 2">
    <name type="scientific">Arctium lappa</name>
    <name type="common">Greater burdock</name>
    <name type="synonym">Lappa major</name>
    <dbReference type="NCBI Taxonomy" id="4217"/>
    <lineage>
        <taxon>Eukaryota</taxon>
        <taxon>Viridiplantae</taxon>
        <taxon>Streptophyta</taxon>
        <taxon>Embryophyta</taxon>
        <taxon>Tracheophyta</taxon>
        <taxon>Spermatophyta</taxon>
        <taxon>Magnoliopsida</taxon>
        <taxon>eudicotyledons</taxon>
        <taxon>Gunneridae</taxon>
        <taxon>Pentapetalae</taxon>
        <taxon>asterids</taxon>
        <taxon>campanulids</taxon>
        <taxon>Asterales</taxon>
        <taxon>Asteraceae</taxon>
        <taxon>Carduoideae</taxon>
        <taxon>Cardueae</taxon>
        <taxon>Arctiinae</taxon>
        <taxon>Arctium</taxon>
    </lineage>
</organism>
<name>A0ACB9C624_ARCLA</name>
<dbReference type="Proteomes" id="UP001055879">
    <property type="component" value="Linkage Group LG05"/>
</dbReference>
<comment type="caution">
    <text evidence="1">The sequence shown here is derived from an EMBL/GenBank/DDBJ whole genome shotgun (WGS) entry which is preliminary data.</text>
</comment>
<reference evidence="1 2" key="2">
    <citation type="journal article" date="2022" name="Mol. Ecol. Resour.">
        <title>The genomes of chicory, endive, great burdock and yacon provide insights into Asteraceae paleo-polyploidization history and plant inulin production.</title>
        <authorList>
            <person name="Fan W."/>
            <person name="Wang S."/>
            <person name="Wang H."/>
            <person name="Wang A."/>
            <person name="Jiang F."/>
            <person name="Liu H."/>
            <person name="Zhao H."/>
            <person name="Xu D."/>
            <person name="Zhang Y."/>
        </authorList>
    </citation>
    <scope>NUCLEOTIDE SEQUENCE [LARGE SCALE GENOMIC DNA]</scope>
    <source>
        <strain evidence="2">cv. Niubang</strain>
    </source>
</reference>
<reference evidence="2" key="1">
    <citation type="journal article" date="2022" name="Mol. Ecol. Resour.">
        <title>The genomes of chicory, endive, great burdock and yacon provide insights into Asteraceae palaeo-polyploidization history and plant inulin production.</title>
        <authorList>
            <person name="Fan W."/>
            <person name="Wang S."/>
            <person name="Wang H."/>
            <person name="Wang A."/>
            <person name="Jiang F."/>
            <person name="Liu H."/>
            <person name="Zhao H."/>
            <person name="Xu D."/>
            <person name="Zhang Y."/>
        </authorList>
    </citation>
    <scope>NUCLEOTIDE SEQUENCE [LARGE SCALE GENOMIC DNA]</scope>
    <source>
        <strain evidence="2">cv. Niubang</strain>
    </source>
</reference>
<protein>
    <submittedName>
        <fullName evidence="1">Uncharacterized protein</fullName>
    </submittedName>
</protein>
<accession>A0ACB9C624</accession>
<sequence length="138" mass="16005">MSRDILSMGSKSKPPVLQVDEYLQWRKRMINFLNNQNKKVMNSVTDGPHFPHVTIAIIPLTDTNPDIPERIVARAPIQYRELDRELVERDAQALTFLIMAIPNDIFNRVDSQDSAKEILEELERKFQGSEKSIETKRN</sequence>
<proteinExistence type="predicted"/>
<keyword evidence="2" id="KW-1185">Reference proteome</keyword>
<evidence type="ECO:0000313" key="2">
    <source>
        <dbReference type="Proteomes" id="UP001055879"/>
    </source>
</evidence>
<gene>
    <name evidence="1" type="ORF">L6452_18414</name>
</gene>
<evidence type="ECO:0000313" key="1">
    <source>
        <dbReference type="EMBL" id="KAI3729749.1"/>
    </source>
</evidence>
<dbReference type="EMBL" id="CM042051">
    <property type="protein sequence ID" value="KAI3729749.1"/>
    <property type="molecule type" value="Genomic_DNA"/>
</dbReference>